<reference evidence="1" key="1">
    <citation type="submission" date="2020-04" db="EMBL/GenBank/DDBJ databases">
        <authorList>
            <person name="Alioto T."/>
            <person name="Alioto T."/>
            <person name="Gomez Garrido J."/>
        </authorList>
    </citation>
    <scope>NUCLEOTIDE SEQUENCE</scope>
    <source>
        <strain evidence="1">A484AB</strain>
    </source>
</reference>
<dbReference type="AlphaFoldDB" id="A0A7D9EG24"/>
<dbReference type="OrthoDB" id="5984567at2759"/>
<proteinExistence type="predicted"/>
<comment type="caution">
    <text evidence="1">The sequence shown here is derived from an EMBL/GenBank/DDBJ whole genome shotgun (WGS) entry which is preliminary data.</text>
</comment>
<organism evidence="1 2">
    <name type="scientific">Paramuricea clavata</name>
    <name type="common">Red gorgonian</name>
    <name type="synonym">Violescent sea-whip</name>
    <dbReference type="NCBI Taxonomy" id="317549"/>
    <lineage>
        <taxon>Eukaryota</taxon>
        <taxon>Metazoa</taxon>
        <taxon>Cnidaria</taxon>
        <taxon>Anthozoa</taxon>
        <taxon>Octocorallia</taxon>
        <taxon>Malacalcyonacea</taxon>
        <taxon>Plexauridae</taxon>
        <taxon>Paramuricea</taxon>
    </lineage>
</organism>
<name>A0A7D9EG24_PARCT</name>
<dbReference type="EMBL" id="CACRXK020006369">
    <property type="protein sequence ID" value="CAB4009185.1"/>
    <property type="molecule type" value="Genomic_DNA"/>
</dbReference>
<accession>A0A7D9EG24</accession>
<gene>
    <name evidence="1" type="ORF">PACLA_8A081565</name>
</gene>
<dbReference type="Proteomes" id="UP001152795">
    <property type="component" value="Unassembled WGS sequence"/>
</dbReference>
<protein>
    <submittedName>
        <fullName evidence="1">Uncharacterized protein</fullName>
    </submittedName>
</protein>
<keyword evidence="2" id="KW-1185">Reference proteome</keyword>
<evidence type="ECO:0000313" key="1">
    <source>
        <dbReference type="EMBL" id="CAB4009185.1"/>
    </source>
</evidence>
<evidence type="ECO:0000313" key="2">
    <source>
        <dbReference type="Proteomes" id="UP001152795"/>
    </source>
</evidence>
<sequence>MSVRTAPGRKVKVNAILDDASNETFLNEQVSGVLGLHEPYKTVKVHVLNNEVETFQSYPRRL</sequence>